<feature type="region of interest" description="Disordered" evidence="14">
    <location>
        <begin position="874"/>
        <end position="906"/>
    </location>
</feature>
<keyword evidence="6 15" id="KW-1133">Transmembrane helix</keyword>
<evidence type="ECO:0000256" key="6">
    <source>
        <dbReference type="ARBA" id="ARBA00022989"/>
    </source>
</evidence>
<evidence type="ECO:0000256" key="5">
    <source>
        <dbReference type="ARBA" id="ARBA00022729"/>
    </source>
</evidence>
<evidence type="ECO:0000256" key="15">
    <source>
        <dbReference type="SAM" id="Phobius"/>
    </source>
</evidence>
<accession>A0AAD8GVA8</accession>
<comment type="caution">
    <text evidence="17">The sequence shown here is derived from an EMBL/GenBank/DDBJ whole genome shotgun (WGS) entry which is preliminary data.</text>
</comment>
<organism evidence="17 18">
    <name type="scientific">Heracleum sosnowskyi</name>
    <dbReference type="NCBI Taxonomy" id="360622"/>
    <lineage>
        <taxon>Eukaryota</taxon>
        <taxon>Viridiplantae</taxon>
        <taxon>Streptophyta</taxon>
        <taxon>Embryophyta</taxon>
        <taxon>Tracheophyta</taxon>
        <taxon>Spermatophyta</taxon>
        <taxon>Magnoliopsida</taxon>
        <taxon>eudicotyledons</taxon>
        <taxon>Gunneridae</taxon>
        <taxon>Pentapetalae</taxon>
        <taxon>asterids</taxon>
        <taxon>campanulids</taxon>
        <taxon>Apiales</taxon>
        <taxon>Apiaceae</taxon>
        <taxon>Apioideae</taxon>
        <taxon>apioid superclade</taxon>
        <taxon>Tordylieae</taxon>
        <taxon>Tordyliinae</taxon>
        <taxon>Heracleum</taxon>
    </lineage>
</organism>
<evidence type="ECO:0000256" key="13">
    <source>
        <dbReference type="PIRNR" id="PIRNR037090"/>
    </source>
</evidence>
<comment type="similarity">
    <text evidence="2 13">Belongs to the glutamate-gated ion channel (TC 1.A.10.1) family.</text>
</comment>
<dbReference type="Gene3D" id="3.40.50.2300">
    <property type="match status" value="2"/>
</dbReference>
<keyword evidence="8 13" id="KW-0472">Membrane</keyword>
<dbReference type="Pfam" id="PF00060">
    <property type="entry name" value="Lig_chan"/>
    <property type="match status" value="1"/>
</dbReference>
<feature type="transmembrane region" description="Helical" evidence="15">
    <location>
        <begin position="602"/>
        <end position="620"/>
    </location>
</feature>
<comment type="subcellular location">
    <subcellularLocation>
        <location evidence="1">Membrane</location>
        <topology evidence="1">Multi-pass membrane protein</topology>
    </subcellularLocation>
</comment>
<sequence>MLSRSMVIGASENEGEKEEVKIGLVVDLNSSMGVMVESCIAMAQSDFYNTHPSYRTKLVFHTKNSPNVFAAASGALELLKNEEVRAVLGPLTSPEAKFVVELGEKARVPIISFSATSSNISPLQSPYFIRTAAADSSQLKAITTLFQGLEWKKVIIVYEDTGYQYGFIRDITHAFQDVDIKISGMSAISANDSQILEELKKLKAMPTRVFLVHMNSLLGSRLFVHAKTMGMMSKGYGWLMTDESSNLLNSMDDEAINAMEGVLGIRPYVPKSKDLALLKTRQERELQCSKPKALLNIFGLWAYDAVWALAMAVERIRPINSAFVKQTKRQNASDMASLGSSDVGPVLLKEILSTRFNGLSGEFNLVNGQLQISTFEILHVIGKGERTIGYWIKDKGLSRHPHSTNKSSNYSTSTSVLKNIIWPGDTTVKPLDWDLPTSGKKLKVGVPVKEGFTEFVKLKQDPVTKEYNITGFCADIFSEVLALLPKNIDKPQFIPFQDRSGKSAGSYNDLLKQLELKEYDLVVADVTILPEREKGVDFSRSYMETEVVMLRQIKYNKGEDIWTFIKPLSSDLWLTIALTCIFMGLIIRTLERRVNREQQLGMWVWFPLASLAFPERNIVASNWSKFVLVIWLFTAFIVMQSYTANLSSIFTIAQLKRSRERPYCIGFQDGSFVRELLINRLHFNESKIKSYSSAEQYRDALSKGCHNGGVDAIFDELPFIKIFIDTYGETNYKLEGSSYRTGGLGFAFQKGSPLASIISKAILELAGSGAMHAIMTKNFGLEYSDQNYFPNISSYNSSIGVINLAGLFIISGSMTLLALVFSSPSFQRLYASMSLRYRQNFVFPAPTSDSDETTAQSSAETIIDGNLSTTAIPENSISIPIQSDEDVVAANGRETENNSDNVNHSS</sequence>
<gene>
    <name evidence="17" type="ORF">POM88_048183</name>
</gene>
<evidence type="ECO:0000256" key="1">
    <source>
        <dbReference type="ARBA" id="ARBA00004141"/>
    </source>
</evidence>
<feature type="domain" description="Ionotropic glutamate receptor C-terminal" evidence="16">
    <location>
        <begin position="441"/>
        <end position="781"/>
    </location>
</feature>
<keyword evidence="7 13" id="KW-0406">Ion transport</keyword>
<keyword evidence="3 13" id="KW-0813">Transport</keyword>
<dbReference type="PANTHER" id="PTHR34836:SF7">
    <property type="entry name" value="RECEPTOR LIGAND BINDING REGION DOMAIN-CONTAINING PROTEIN"/>
    <property type="match status" value="1"/>
</dbReference>
<dbReference type="SMART" id="SM00079">
    <property type="entry name" value="PBPe"/>
    <property type="match status" value="1"/>
</dbReference>
<dbReference type="InterPro" id="IPR044440">
    <property type="entry name" value="GABAb_receptor_plant_PBP1"/>
</dbReference>
<dbReference type="InterPro" id="IPR017103">
    <property type="entry name" value="Iontropic_Glu_rcpt_pln"/>
</dbReference>
<keyword evidence="10" id="KW-0325">Glycoprotein</keyword>
<dbReference type="EMBL" id="JAUIZM010000011">
    <property type="protein sequence ID" value="KAK1354927.1"/>
    <property type="molecule type" value="Genomic_DNA"/>
</dbReference>
<dbReference type="PIRSF" id="PIRSF037090">
    <property type="entry name" value="Iontro_Glu-like_rcpt_pln"/>
    <property type="match status" value="1"/>
</dbReference>
<evidence type="ECO:0000256" key="8">
    <source>
        <dbReference type="ARBA" id="ARBA00023136"/>
    </source>
</evidence>
<reference evidence="17" key="1">
    <citation type="submission" date="2023-02" db="EMBL/GenBank/DDBJ databases">
        <title>Genome of toxic invasive species Heracleum sosnowskyi carries increased number of genes despite the absence of recent whole-genome duplications.</title>
        <authorList>
            <person name="Schelkunov M."/>
            <person name="Shtratnikova V."/>
            <person name="Makarenko M."/>
            <person name="Klepikova A."/>
            <person name="Omelchenko D."/>
            <person name="Novikova G."/>
            <person name="Obukhova E."/>
            <person name="Bogdanov V."/>
            <person name="Penin A."/>
            <person name="Logacheva M."/>
        </authorList>
    </citation>
    <scope>NUCLEOTIDE SEQUENCE</scope>
    <source>
        <strain evidence="17">Hsosn_3</strain>
        <tissue evidence="17">Leaf</tissue>
    </source>
</reference>
<evidence type="ECO:0000259" key="16">
    <source>
        <dbReference type="SMART" id="SM00079"/>
    </source>
</evidence>
<dbReference type="InterPro" id="IPR001638">
    <property type="entry name" value="Solute-binding_3/MltF_N"/>
</dbReference>
<dbReference type="CDD" id="cd19990">
    <property type="entry name" value="PBP1_GABAb_receptor_plant"/>
    <property type="match status" value="1"/>
</dbReference>
<evidence type="ECO:0000256" key="2">
    <source>
        <dbReference type="ARBA" id="ARBA00008685"/>
    </source>
</evidence>
<dbReference type="Gene3D" id="3.40.190.10">
    <property type="entry name" value="Periplasmic binding protein-like II"/>
    <property type="match status" value="1"/>
</dbReference>
<comment type="function">
    <text evidence="13">Glutamate-gated receptor that probably acts as non-selective cation channel.</text>
</comment>
<feature type="transmembrane region" description="Helical" evidence="15">
    <location>
        <begin position="572"/>
        <end position="590"/>
    </location>
</feature>
<keyword evidence="11 13" id="KW-1071">Ligand-gated ion channel</keyword>
<keyword evidence="12 13" id="KW-0407">Ion channel</keyword>
<keyword evidence="5" id="KW-0732">Signal</keyword>
<keyword evidence="18" id="KW-1185">Reference proteome</keyword>
<feature type="transmembrane region" description="Helical" evidence="15">
    <location>
        <begin position="626"/>
        <end position="653"/>
    </location>
</feature>
<evidence type="ECO:0000313" key="17">
    <source>
        <dbReference type="EMBL" id="KAK1354927.1"/>
    </source>
</evidence>
<dbReference type="Gene3D" id="1.10.287.70">
    <property type="match status" value="1"/>
</dbReference>
<dbReference type="Proteomes" id="UP001237642">
    <property type="component" value="Unassembled WGS sequence"/>
</dbReference>
<dbReference type="Pfam" id="PF01094">
    <property type="entry name" value="ANF_receptor"/>
    <property type="match status" value="1"/>
</dbReference>
<dbReference type="SUPFAM" id="SSF53850">
    <property type="entry name" value="Periplasmic binding protein-like II"/>
    <property type="match status" value="1"/>
</dbReference>
<evidence type="ECO:0000256" key="14">
    <source>
        <dbReference type="SAM" id="MobiDB-lite"/>
    </source>
</evidence>
<dbReference type="InterPro" id="IPR028082">
    <property type="entry name" value="Peripla_BP_I"/>
</dbReference>
<keyword evidence="4 15" id="KW-0812">Transmembrane</keyword>
<dbReference type="AlphaFoldDB" id="A0AAD8GVA8"/>
<dbReference type="GO" id="GO:0016020">
    <property type="term" value="C:membrane"/>
    <property type="evidence" value="ECO:0007669"/>
    <property type="project" value="UniProtKB-SubCell"/>
</dbReference>
<feature type="transmembrane region" description="Helical" evidence="15">
    <location>
        <begin position="795"/>
        <end position="821"/>
    </location>
</feature>
<evidence type="ECO:0000256" key="7">
    <source>
        <dbReference type="ARBA" id="ARBA00023065"/>
    </source>
</evidence>
<evidence type="ECO:0000256" key="4">
    <source>
        <dbReference type="ARBA" id="ARBA00022692"/>
    </source>
</evidence>
<proteinExistence type="inferred from homology"/>
<dbReference type="Pfam" id="PF00497">
    <property type="entry name" value="SBP_bac_3"/>
    <property type="match status" value="1"/>
</dbReference>
<name>A0AAD8GVA8_9APIA</name>
<dbReference type="SUPFAM" id="SSF53822">
    <property type="entry name" value="Periplasmic binding protein-like I"/>
    <property type="match status" value="1"/>
</dbReference>
<evidence type="ECO:0000256" key="12">
    <source>
        <dbReference type="ARBA" id="ARBA00023303"/>
    </source>
</evidence>
<evidence type="ECO:0000256" key="3">
    <source>
        <dbReference type="ARBA" id="ARBA00022448"/>
    </source>
</evidence>
<dbReference type="PANTHER" id="PTHR34836">
    <property type="entry name" value="OS06G0188250 PROTEIN"/>
    <property type="match status" value="1"/>
</dbReference>
<dbReference type="InterPro" id="IPR015683">
    <property type="entry name" value="Ionotropic_Glu_rcpt"/>
</dbReference>
<evidence type="ECO:0000256" key="10">
    <source>
        <dbReference type="ARBA" id="ARBA00023180"/>
    </source>
</evidence>
<dbReference type="InterPro" id="IPR001828">
    <property type="entry name" value="ANF_lig-bd_rcpt"/>
</dbReference>
<evidence type="ECO:0000256" key="9">
    <source>
        <dbReference type="ARBA" id="ARBA00023170"/>
    </source>
</evidence>
<reference evidence="17" key="2">
    <citation type="submission" date="2023-05" db="EMBL/GenBank/DDBJ databases">
        <authorList>
            <person name="Schelkunov M.I."/>
        </authorList>
    </citation>
    <scope>NUCLEOTIDE SEQUENCE</scope>
    <source>
        <strain evidence="17">Hsosn_3</strain>
        <tissue evidence="17">Leaf</tissue>
    </source>
</reference>
<dbReference type="FunFam" id="3.40.50.2300:FF:000081">
    <property type="entry name" value="Glutamate receptor"/>
    <property type="match status" value="1"/>
</dbReference>
<evidence type="ECO:0000313" key="18">
    <source>
        <dbReference type="Proteomes" id="UP001237642"/>
    </source>
</evidence>
<dbReference type="InterPro" id="IPR001320">
    <property type="entry name" value="Iontro_rcpt_C"/>
</dbReference>
<keyword evidence="9 13" id="KW-0675">Receptor</keyword>
<dbReference type="GO" id="GO:0015276">
    <property type="term" value="F:ligand-gated monoatomic ion channel activity"/>
    <property type="evidence" value="ECO:0007669"/>
    <property type="project" value="InterPro"/>
</dbReference>
<evidence type="ECO:0000256" key="11">
    <source>
        <dbReference type="ARBA" id="ARBA00023286"/>
    </source>
</evidence>
<protein>
    <recommendedName>
        <fullName evidence="13">Glutamate receptor</fullName>
    </recommendedName>
</protein>